<evidence type="ECO:0000259" key="2">
    <source>
        <dbReference type="Pfam" id="PF00078"/>
    </source>
</evidence>
<name>A0AAE0UR54_9TELE</name>
<feature type="compositionally biased region" description="Basic residues" evidence="1">
    <location>
        <begin position="55"/>
        <end position="64"/>
    </location>
</feature>
<dbReference type="InterPro" id="IPR036397">
    <property type="entry name" value="RNaseH_sf"/>
</dbReference>
<sequence>MGCAPDVYPSSVSVYQERTPLYINCSEVTHIYTNGSYQLVYQNCTPCFIRTTQTHKRQRRGARRERRERDRQIPAEQMERDRQLSLTTDSDSAIYVEFGDDPFLFQHDCTPVTKARSIKTWMREFGVEELDWPAQSPDLNPTEHLWDELERRLRASPKLGHLEKAYDKVPREELWYCMRKSGVAEKYVRVVQDMYERSRTVVRCAVGQTEEFNVEVGLHQGSALSPFLFAIVMDQLSEE</sequence>
<feature type="compositionally biased region" description="Basic and acidic residues" evidence="1">
    <location>
        <begin position="65"/>
        <end position="83"/>
    </location>
</feature>
<reference evidence="3" key="1">
    <citation type="submission" date="2023-06" db="EMBL/GenBank/DDBJ databases">
        <title>Male Hemibagrus guttatus genome.</title>
        <authorList>
            <person name="Bian C."/>
        </authorList>
    </citation>
    <scope>NUCLEOTIDE SEQUENCE</scope>
    <source>
        <strain evidence="3">Male_cb2023</strain>
        <tissue evidence="3">Muscle</tissue>
    </source>
</reference>
<organism evidence="3 4">
    <name type="scientific">Hemibagrus guttatus</name>
    <dbReference type="NCBI Taxonomy" id="175788"/>
    <lineage>
        <taxon>Eukaryota</taxon>
        <taxon>Metazoa</taxon>
        <taxon>Chordata</taxon>
        <taxon>Craniata</taxon>
        <taxon>Vertebrata</taxon>
        <taxon>Euteleostomi</taxon>
        <taxon>Actinopterygii</taxon>
        <taxon>Neopterygii</taxon>
        <taxon>Teleostei</taxon>
        <taxon>Ostariophysi</taxon>
        <taxon>Siluriformes</taxon>
        <taxon>Bagridae</taxon>
        <taxon>Hemibagrus</taxon>
    </lineage>
</organism>
<feature type="non-terminal residue" evidence="3">
    <location>
        <position position="1"/>
    </location>
</feature>
<gene>
    <name evidence="3" type="ORF">QTP70_030466</name>
</gene>
<proteinExistence type="predicted"/>
<evidence type="ECO:0000256" key="1">
    <source>
        <dbReference type="SAM" id="MobiDB-lite"/>
    </source>
</evidence>
<dbReference type="InterPro" id="IPR000477">
    <property type="entry name" value="RT_dom"/>
</dbReference>
<keyword evidence="4" id="KW-1185">Reference proteome</keyword>
<accession>A0AAE0UR54</accession>
<feature type="domain" description="Reverse transcriptase" evidence="2">
    <location>
        <begin position="162"/>
        <end position="238"/>
    </location>
</feature>
<dbReference type="GO" id="GO:0003676">
    <property type="term" value="F:nucleic acid binding"/>
    <property type="evidence" value="ECO:0007669"/>
    <property type="project" value="InterPro"/>
</dbReference>
<dbReference type="PANTHER" id="PTHR19446">
    <property type="entry name" value="REVERSE TRANSCRIPTASES"/>
    <property type="match status" value="1"/>
</dbReference>
<dbReference type="AlphaFoldDB" id="A0AAE0UR54"/>
<feature type="region of interest" description="Disordered" evidence="1">
    <location>
        <begin position="55"/>
        <end position="84"/>
    </location>
</feature>
<evidence type="ECO:0000313" key="4">
    <source>
        <dbReference type="Proteomes" id="UP001274896"/>
    </source>
</evidence>
<dbReference type="Pfam" id="PF00078">
    <property type="entry name" value="RVT_1"/>
    <property type="match status" value="1"/>
</dbReference>
<evidence type="ECO:0000313" key="3">
    <source>
        <dbReference type="EMBL" id="KAK3515768.1"/>
    </source>
</evidence>
<comment type="caution">
    <text evidence="3">The sequence shown here is derived from an EMBL/GenBank/DDBJ whole genome shotgun (WGS) entry which is preliminary data.</text>
</comment>
<dbReference type="EMBL" id="JAUCMX010000020">
    <property type="protein sequence ID" value="KAK3515768.1"/>
    <property type="molecule type" value="Genomic_DNA"/>
</dbReference>
<dbReference type="Gene3D" id="3.30.420.10">
    <property type="entry name" value="Ribonuclease H-like superfamily/Ribonuclease H"/>
    <property type="match status" value="1"/>
</dbReference>
<dbReference type="Proteomes" id="UP001274896">
    <property type="component" value="Unassembled WGS sequence"/>
</dbReference>
<protein>
    <recommendedName>
        <fullName evidence="2">Reverse transcriptase domain-containing protein</fullName>
    </recommendedName>
</protein>